<keyword evidence="3" id="KW-1185">Reference proteome</keyword>
<dbReference type="Gene3D" id="3.40.30.10">
    <property type="entry name" value="Glutaredoxin"/>
    <property type="match status" value="1"/>
</dbReference>
<evidence type="ECO:0000313" key="2">
    <source>
        <dbReference type="EMBL" id="WQD39193.1"/>
    </source>
</evidence>
<dbReference type="InterPro" id="IPR036249">
    <property type="entry name" value="Thioredoxin-like_sf"/>
</dbReference>
<reference evidence="2 3" key="1">
    <citation type="submission" date="2023-12" db="EMBL/GenBank/DDBJ databases">
        <title>Genome sequencing and assembly of bacterial species from a model synthetic community.</title>
        <authorList>
            <person name="Hogle S.L."/>
        </authorList>
    </citation>
    <scope>NUCLEOTIDE SEQUENCE [LARGE SCALE GENOMIC DNA]</scope>
    <source>
        <strain evidence="2 3">HAMBI_3031</strain>
    </source>
</reference>
<sequence>MNKKITLTSVMAILCICLSAQRPQVTTLPVNERLSNLVINNLINYPGDTASINTLTGNNSKMLLIDFWFTSCAPCIKQIPKLDSLQQQFKDQLQILMVTFEPDSLVIPFITKWEQRHCKKLSVPVATADTLLQAHFNQGSRPNYAFIAADRVNMGYTSKAFINATVIKEVLAKMKEEVNLRGYQRNPQQ</sequence>
<dbReference type="EMBL" id="CP139960">
    <property type="protein sequence ID" value="WQD39193.1"/>
    <property type="molecule type" value="Genomic_DNA"/>
</dbReference>
<gene>
    <name evidence="2" type="ORF">U0035_03395</name>
</gene>
<feature type="signal peptide" evidence="1">
    <location>
        <begin position="1"/>
        <end position="22"/>
    </location>
</feature>
<protein>
    <submittedName>
        <fullName evidence="2">Redoxin domain-containing protein</fullName>
    </submittedName>
</protein>
<dbReference type="PANTHER" id="PTHR42852">
    <property type="entry name" value="THIOL:DISULFIDE INTERCHANGE PROTEIN DSBE"/>
    <property type="match status" value="1"/>
</dbReference>
<dbReference type="SUPFAM" id="SSF52833">
    <property type="entry name" value="Thioredoxin-like"/>
    <property type="match status" value="1"/>
</dbReference>
<keyword evidence="1" id="KW-0732">Signal</keyword>
<dbReference type="PANTHER" id="PTHR42852:SF13">
    <property type="entry name" value="PROTEIN DIPZ"/>
    <property type="match status" value="1"/>
</dbReference>
<accession>A0ABZ0W9B8</accession>
<dbReference type="InterPro" id="IPR050553">
    <property type="entry name" value="Thioredoxin_ResA/DsbE_sf"/>
</dbReference>
<feature type="chain" id="PRO_5046212886" evidence="1">
    <location>
        <begin position="23"/>
        <end position="189"/>
    </location>
</feature>
<dbReference type="RefSeq" id="WP_114792935.1">
    <property type="nucleotide sequence ID" value="NZ_CP139960.1"/>
</dbReference>
<proteinExistence type="predicted"/>
<dbReference type="Proteomes" id="UP001325680">
    <property type="component" value="Chromosome"/>
</dbReference>
<evidence type="ECO:0000256" key="1">
    <source>
        <dbReference type="SAM" id="SignalP"/>
    </source>
</evidence>
<organism evidence="2 3">
    <name type="scientific">Niabella yanshanensis</name>
    <dbReference type="NCBI Taxonomy" id="577386"/>
    <lineage>
        <taxon>Bacteria</taxon>
        <taxon>Pseudomonadati</taxon>
        <taxon>Bacteroidota</taxon>
        <taxon>Chitinophagia</taxon>
        <taxon>Chitinophagales</taxon>
        <taxon>Chitinophagaceae</taxon>
        <taxon>Niabella</taxon>
    </lineage>
</organism>
<evidence type="ECO:0000313" key="3">
    <source>
        <dbReference type="Proteomes" id="UP001325680"/>
    </source>
</evidence>
<name>A0ABZ0W9B8_9BACT</name>